<dbReference type="OrthoDB" id="1845386at2759"/>
<evidence type="ECO:0000313" key="6">
    <source>
        <dbReference type="EMBL" id="KIH43866.1"/>
    </source>
</evidence>
<organism evidence="6 7">
    <name type="scientific">Ancylostoma duodenale</name>
    <dbReference type="NCBI Taxonomy" id="51022"/>
    <lineage>
        <taxon>Eukaryota</taxon>
        <taxon>Metazoa</taxon>
        <taxon>Ecdysozoa</taxon>
        <taxon>Nematoda</taxon>
        <taxon>Chromadorea</taxon>
        <taxon>Rhabditida</taxon>
        <taxon>Rhabditina</taxon>
        <taxon>Rhabditomorpha</taxon>
        <taxon>Strongyloidea</taxon>
        <taxon>Ancylostomatidae</taxon>
        <taxon>Ancylostomatinae</taxon>
        <taxon>Ancylostoma</taxon>
    </lineage>
</organism>
<dbReference type="GO" id="GO:0007040">
    <property type="term" value="P:lysosome organization"/>
    <property type="evidence" value="ECO:0007669"/>
    <property type="project" value="TreeGrafter"/>
</dbReference>
<dbReference type="EMBL" id="KN782172">
    <property type="protein sequence ID" value="KIH43866.1"/>
    <property type="molecule type" value="Genomic_DNA"/>
</dbReference>
<dbReference type="GO" id="GO:0008270">
    <property type="term" value="F:zinc ion binding"/>
    <property type="evidence" value="ECO:0007669"/>
    <property type="project" value="UniProtKB-KW"/>
</dbReference>
<dbReference type="PANTHER" id="PTHR23323:SF26">
    <property type="entry name" value="VACUOLAR PROTEIN SORTING-ASSOCIATED PROTEIN 18 HOMOLOG"/>
    <property type="match status" value="1"/>
</dbReference>
<evidence type="ECO:0000256" key="2">
    <source>
        <dbReference type="ARBA" id="ARBA00022723"/>
    </source>
</evidence>
<comment type="subcellular location">
    <subcellularLocation>
        <location evidence="1">Late endosome membrane</location>
        <topology evidence="1">Peripheral membrane protein</topology>
        <orientation evidence="1">Cytoplasmic side</orientation>
    </subcellularLocation>
</comment>
<evidence type="ECO:0000256" key="4">
    <source>
        <dbReference type="ARBA" id="ARBA00022833"/>
    </source>
</evidence>
<accession>A0A0C2FG06</accession>
<dbReference type="GO" id="GO:0008333">
    <property type="term" value="P:endosome to lysosome transport"/>
    <property type="evidence" value="ECO:0007669"/>
    <property type="project" value="TreeGrafter"/>
</dbReference>
<keyword evidence="7" id="KW-1185">Reference proteome</keyword>
<evidence type="ECO:0000259" key="5">
    <source>
        <dbReference type="Pfam" id="PF26148"/>
    </source>
</evidence>
<dbReference type="GO" id="GO:0048284">
    <property type="term" value="P:organelle fusion"/>
    <property type="evidence" value="ECO:0007669"/>
    <property type="project" value="TreeGrafter"/>
</dbReference>
<evidence type="ECO:0000256" key="3">
    <source>
        <dbReference type="ARBA" id="ARBA00022771"/>
    </source>
</evidence>
<dbReference type="Pfam" id="PF26148">
    <property type="entry name" value="VPS18_RING_C"/>
    <property type="match status" value="1"/>
</dbReference>
<keyword evidence="4" id="KW-0862">Zinc</keyword>
<sequence>DLQQSMKDATLIAKEIREKTQKLKNRVTVIKAGDVCAGCERSLIGRPFFAHACRHFFHRECLEEAMMPFLTEDSKARLAELARREKRLLSQLQAEERVSSANEALIAEREAQFAKVSSDINAILGADCPMLIDKPFFTDEEYERDRESWQTSLLFENFRNV</sequence>
<name>A0A0C2FG06_9BILA</name>
<evidence type="ECO:0000313" key="7">
    <source>
        <dbReference type="Proteomes" id="UP000054047"/>
    </source>
</evidence>
<reference evidence="6 7" key="1">
    <citation type="submission" date="2013-12" db="EMBL/GenBank/DDBJ databases">
        <title>Draft genome of the parsitic nematode Ancylostoma duodenale.</title>
        <authorList>
            <person name="Mitreva M."/>
        </authorList>
    </citation>
    <scope>NUCLEOTIDE SEQUENCE [LARGE SCALE GENOMIC DNA]</scope>
    <source>
        <strain evidence="6 7">Zhejiang</strain>
    </source>
</reference>
<gene>
    <name evidence="6" type="ORF">ANCDUO_26122</name>
</gene>
<dbReference type="PANTHER" id="PTHR23323">
    <property type="entry name" value="VACUOLAR PROTEIN SORTING-ASSOCIATED PROTEIN"/>
    <property type="match status" value="1"/>
</dbReference>
<dbReference type="AlphaFoldDB" id="A0A0C2FG06"/>
<feature type="non-terminal residue" evidence="6">
    <location>
        <position position="161"/>
    </location>
</feature>
<keyword evidence="2" id="KW-0479">Metal-binding</keyword>
<feature type="non-terminal residue" evidence="6">
    <location>
        <position position="1"/>
    </location>
</feature>
<dbReference type="InterPro" id="IPR058919">
    <property type="entry name" value="Pep3/Vps18_RING_C"/>
</dbReference>
<dbReference type="GO" id="GO:0031902">
    <property type="term" value="C:late endosome membrane"/>
    <property type="evidence" value="ECO:0007669"/>
    <property type="project" value="UniProtKB-SubCell"/>
</dbReference>
<evidence type="ECO:0000256" key="1">
    <source>
        <dbReference type="ARBA" id="ARBA00004492"/>
    </source>
</evidence>
<protein>
    <recommendedName>
        <fullName evidence="5">Pep3/Vps18 RING C-terminal domain-containing protein</fullName>
    </recommendedName>
</protein>
<dbReference type="GO" id="GO:0030674">
    <property type="term" value="F:protein-macromolecule adaptor activity"/>
    <property type="evidence" value="ECO:0007669"/>
    <property type="project" value="TreeGrafter"/>
</dbReference>
<proteinExistence type="predicted"/>
<dbReference type="GO" id="GO:0030897">
    <property type="term" value="C:HOPS complex"/>
    <property type="evidence" value="ECO:0007669"/>
    <property type="project" value="TreeGrafter"/>
</dbReference>
<dbReference type="GO" id="GO:0007032">
    <property type="term" value="P:endosome organization"/>
    <property type="evidence" value="ECO:0007669"/>
    <property type="project" value="TreeGrafter"/>
</dbReference>
<dbReference type="Proteomes" id="UP000054047">
    <property type="component" value="Unassembled WGS sequence"/>
</dbReference>
<keyword evidence="3" id="KW-0863">Zinc-finger</keyword>
<feature type="domain" description="Pep3/Vps18 RING C-terminal" evidence="5">
    <location>
        <begin position="31"/>
        <end position="109"/>
    </location>
</feature>
<dbReference type="GO" id="GO:0006904">
    <property type="term" value="P:vesicle docking involved in exocytosis"/>
    <property type="evidence" value="ECO:0007669"/>
    <property type="project" value="TreeGrafter"/>
</dbReference>